<feature type="transmembrane region" description="Helical" evidence="1">
    <location>
        <begin position="144"/>
        <end position="166"/>
    </location>
</feature>
<comment type="caution">
    <text evidence="2">The sequence shown here is derived from an EMBL/GenBank/DDBJ whole genome shotgun (WGS) entry which is preliminary data.</text>
</comment>
<gene>
    <name evidence="2" type="ORF">J2S17_001210</name>
</gene>
<dbReference type="RefSeq" id="WP_307472839.1">
    <property type="nucleotide sequence ID" value="NZ_JAUSUB010000004.1"/>
</dbReference>
<dbReference type="InterPro" id="IPR017195">
    <property type="entry name" value="ABC_thiamin-permease_prd"/>
</dbReference>
<evidence type="ECO:0000256" key="1">
    <source>
        <dbReference type="SAM" id="Phobius"/>
    </source>
</evidence>
<feature type="transmembrane region" description="Helical" evidence="1">
    <location>
        <begin position="12"/>
        <end position="32"/>
    </location>
</feature>
<dbReference type="Pfam" id="PF09819">
    <property type="entry name" value="ABC_cobalt"/>
    <property type="match status" value="1"/>
</dbReference>
<feature type="transmembrane region" description="Helical" evidence="1">
    <location>
        <begin position="68"/>
        <end position="86"/>
    </location>
</feature>
<feature type="transmembrane region" description="Helical" evidence="1">
    <location>
        <begin position="118"/>
        <end position="138"/>
    </location>
</feature>
<evidence type="ECO:0000313" key="2">
    <source>
        <dbReference type="EMBL" id="MDQ0269339.1"/>
    </source>
</evidence>
<name>A0ABU0ADL8_9BACI</name>
<sequence>MKNTKPLNLREIVVIASISAVFGVLYLLWVFFGQLIQGIFGPVGHGLISGFWIMAPIVCAYIIRKPGVALIAELVAAGTEILAGSVNAGAVLILGLTQGFGAELALALFLYRSYRLPVLMLAGMFGTLANFITIYFMYGYSQYSSIITTFMLVAMLVSGAILAGWGSKSIADALGRTGVLDNFALGKINRQKRVKKDDLPHH</sequence>
<dbReference type="PIRSF" id="PIRSF037394">
    <property type="entry name" value="ABC_thiamine-permease_YkoE_prd"/>
    <property type="match status" value="1"/>
</dbReference>
<keyword evidence="1" id="KW-0472">Membrane</keyword>
<protein>
    <submittedName>
        <fullName evidence="2">Energy-coupling factor transport system substrate-specific component</fullName>
    </submittedName>
</protein>
<feature type="transmembrane region" description="Helical" evidence="1">
    <location>
        <begin position="44"/>
        <end position="63"/>
    </location>
</feature>
<keyword evidence="1" id="KW-1133">Transmembrane helix</keyword>
<keyword evidence="1" id="KW-0812">Transmembrane</keyword>
<organism evidence="2 3">
    <name type="scientific">Cytobacillus purgationiresistens</name>
    <dbReference type="NCBI Taxonomy" id="863449"/>
    <lineage>
        <taxon>Bacteria</taxon>
        <taxon>Bacillati</taxon>
        <taxon>Bacillota</taxon>
        <taxon>Bacilli</taxon>
        <taxon>Bacillales</taxon>
        <taxon>Bacillaceae</taxon>
        <taxon>Cytobacillus</taxon>
    </lineage>
</organism>
<accession>A0ABU0ADL8</accession>
<keyword evidence="3" id="KW-1185">Reference proteome</keyword>
<dbReference type="EMBL" id="JAUSUB010000004">
    <property type="protein sequence ID" value="MDQ0269339.1"/>
    <property type="molecule type" value="Genomic_DNA"/>
</dbReference>
<evidence type="ECO:0000313" key="3">
    <source>
        <dbReference type="Proteomes" id="UP001238088"/>
    </source>
</evidence>
<reference evidence="2 3" key="1">
    <citation type="submission" date="2023-07" db="EMBL/GenBank/DDBJ databases">
        <title>Genomic Encyclopedia of Type Strains, Phase IV (KMG-IV): sequencing the most valuable type-strain genomes for metagenomic binning, comparative biology and taxonomic classification.</title>
        <authorList>
            <person name="Goeker M."/>
        </authorList>
    </citation>
    <scope>NUCLEOTIDE SEQUENCE [LARGE SCALE GENOMIC DNA]</scope>
    <source>
        <strain evidence="2 3">DSM 23494</strain>
    </source>
</reference>
<dbReference type="Proteomes" id="UP001238088">
    <property type="component" value="Unassembled WGS sequence"/>
</dbReference>
<proteinExistence type="predicted"/>